<dbReference type="PANTHER" id="PTHR35970">
    <property type="entry name" value="SODIUM CHANNEL AND CLATHRIN LINKER 1"/>
    <property type="match status" value="1"/>
</dbReference>
<dbReference type="GO" id="GO:0045162">
    <property type="term" value="P:clustering of voltage-gated sodium channels"/>
    <property type="evidence" value="ECO:0007669"/>
    <property type="project" value="InterPro"/>
</dbReference>
<dbReference type="GO" id="GO:0060271">
    <property type="term" value="P:cilium assembly"/>
    <property type="evidence" value="ECO:0007669"/>
    <property type="project" value="TreeGrafter"/>
</dbReference>
<dbReference type="InterPro" id="IPR038911">
    <property type="entry name" value="SCLT1"/>
</dbReference>
<dbReference type="OrthoDB" id="551053at2759"/>
<feature type="non-terminal residue" evidence="2">
    <location>
        <position position="581"/>
    </location>
</feature>
<feature type="coiled-coil region" evidence="1">
    <location>
        <begin position="553"/>
        <end position="580"/>
    </location>
</feature>
<dbReference type="PANTHER" id="PTHR35970:SF1">
    <property type="entry name" value="SODIUM CHANNEL AND CLATHRIN LINKER 1"/>
    <property type="match status" value="1"/>
</dbReference>
<keyword evidence="3" id="KW-1185">Reference proteome</keyword>
<dbReference type="EMBL" id="VWYH01005061">
    <property type="protein sequence ID" value="NXW87972.1"/>
    <property type="molecule type" value="Genomic_DNA"/>
</dbReference>
<evidence type="ECO:0000313" key="2">
    <source>
        <dbReference type="EMBL" id="NXW87972.1"/>
    </source>
</evidence>
<dbReference type="AlphaFoldDB" id="A0A7L4FQ97"/>
<reference evidence="2 3" key="1">
    <citation type="submission" date="2020-02" db="EMBL/GenBank/DDBJ databases">
        <title>Bird 10,000 Genomes (B10K) Project - Family phase.</title>
        <authorList>
            <person name="Zhang G."/>
        </authorList>
    </citation>
    <scope>NUCLEOTIDE SEQUENCE [LARGE SCALE GENOMIC DNA]</scope>
    <source>
        <strain evidence="2">B10K-DU-006-06</strain>
    </source>
</reference>
<gene>
    <name evidence="2" type="primary">Sclt1</name>
    <name evidence="2" type="ORF">ALOBEC_R12224</name>
</gene>
<feature type="non-terminal residue" evidence="2">
    <location>
        <position position="1"/>
    </location>
</feature>
<dbReference type="GO" id="GO:0005814">
    <property type="term" value="C:centriole"/>
    <property type="evidence" value="ECO:0007669"/>
    <property type="project" value="TreeGrafter"/>
</dbReference>
<feature type="coiled-coil region" evidence="1">
    <location>
        <begin position="210"/>
        <end position="347"/>
    </location>
</feature>
<evidence type="ECO:0000313" key="3">
    <source>
        <dbReference type="Proteomes" id="UP000541332"/>
    </source>
</evidence>
<sequence length="581" mass="68279">FAELSFLNFRLHAELKEAVEDHLESLPFMPLGTDLPGDEEIVRNHQEQLQLMKQEKEVAIELWQKALQELKQFQQQCQEGATETQIHMAERQNQKNEVTRLQQLIQQLHTANEKIELSNQQFRETVAEQNVELEELRKQLRQAKIDVQAAVARLDEMTRLTEKLQGELERREEDVISAQQRERASEKRLHEMQSSIIQLETRLCVTLQDAEQLTRERAALEKQIQELQTKYADVEREKYDAVGKVQDCIQLLEEANLQRSQALIAEKQKEEAIKKLKDEMSQLVEDTAARIRKEVDMVKKQYNVRISQLTEELSALQMECGEKQVQIERAIREKRAVEEELEKVYRQDRGYESDTRKLEQLHQKYLLAEAAKCDLHLTLQTTQNKLKQLEMNYEEEKSRCKEVVSRLESTLASEREKGVFISEDRLKLQQENEQLQKEMEGLRKLASEAQQNAKIKISMMEHECALKESGYEAQLKEMEDSSHRSTAELRRLLLAQQKATIRWKEETKSLTETTEARITKLKGELSQQKLRSQELFCQLEMANEKATEDEKLMMEYRQYINRLQRRLNQAEQRAATASQKV</sequence>
<organism evidence="2 3">
    <name type="scientific">Pampusana beccarii</name>
    <name type="common">Western bronze ground-dove</name>
    <dbReference type="NCBI Taxonomy" id="2953425"/>
    <lineage>
        <taxon>Eukaryota</taxon>
        <taxon>Metazoa</taxon>
        <taxon>Chordata</taxon>
        <taxon>Craniata</taxon>
        <taxon>Vertebrata</taxon>
        <taxon>Euteleostomi</taxon>
        <taxon>Archelosauria</taxon>
        <taxon>Archosauria</taxon>
        <taxon>Dinosauria</taxon>
        <taxon>Saurischia</taxon>
        <taxon>Theropoda</taxon>
        <taxon>Coelurosauria</taxon>
        <taxon>Aves</taxon>
        <taxon>Neognathae</taxon>
        <taxon>Neoaves</taxon>
        <taxon>Columbimorphae</taxon>
        <taxon>Columbiformes</taxon>
        <taxon>Columbidae</taxon>
        <taxon>Pampusana</taxon>
    </lineage>
</organism>
<feature type="coiled-coil region" evidence="1">
    <location>
        <begin position="91"/>
        <end position="181"/>
    </location>
</feature>
<accession>A0A7L4FQ97</accession>
<feature type="coiled-coil region" evidence="1">
    <location>
        <begin position="379"/>
        <end position="452"/>
    </location>
</feature>
<keyword evidence="1" id="KW-0175">Coiled coil</keyword>
<protein>
    <submittedName>
        <fullName evidence="2">SCLT1 protein</fullName>
    </submittedName>
</protein>
<name>A0A7L4FQ97_9COLU</name>
<proteinExistence type="predicted"/>
<comment type="caution">
    <text evidence="2">The sequence shown here is derived from an EMBL/GenBank/DDBJ whole genome shotgun (WGS) entry which is preliminary data.</text>
</comment>
<dbReference type="Proteomes" id="UP000541332">
    <property type="component" value="Unassembled WGS sequence"/>
</dbReference>
<evidence type="ECO:0000256" key="1">
    <source>
        <dbReference type="SAM" id="Coils"/>
    </source>
</evidence>